<accession>A0A6A5XUV7</accession>
<dbReference type="PANTHER" id="PTHR42067:SF1">
    <property type="entry name" value="MITOTIC APPARATUS PROTEIN P62"/>
    <property type="match status" value="1"/>
</dbReference>
<dbReference type="SUPFAM" id="SSF58022">
    <property type="entry name" value="XRCC4, C-terminal oligomerization domain"/>
    <property type="match status" value="1"/>
</dbReference>
<feature type="compositionally biased region" description="Acidic residues" evidence="2">
    <location>
        <begin position="366"/>
        <end position="375"/>
    </location>
</feature>
<keyword evidence="1" id="KW-0175">Coiled coil</keyword>
<feature type="compositionally biased region" description="Acidic residues" evidence="2">
    <location>
        <begin position="272"/>
        <end position="283"/>
    </location>
</feature>
<name>A0A6A5XUV7_9PLEO</name>
<feature type="domain" description="XRCC4 coiled-coil" evidence="3">
    <location>
        <begin position="162"/>
        <end position="204"/>
    </location>
</feature>
<feature type="compositionally biased region" description="Basic and acidic residues" evidence="2">
    <location>
        <begin position="259"/>
        <end position="271"/>
    </location>
</feature>
<feature type="compositionally biased region" description="Acidic residues" evidence="2">
    <location>
        <begin position="293"/>
        <end position="304"/>
    </location>
</feature>
<feature type="region of interest" description="Disordered" evidence="2">
    <location>
        <begin position="216"/>
        <end position="375"/>
    </location>
</feature>
<protein>
    <recommendedName>
        <fullName evidence="3">XRCC4 coiled-coil domain-containing protein</fullName>
    </recommendedName>
</protein>
<feature type="coiled-coil region" evidence="1">
    <location>
        <begin position="142"/>
        <end position="215"/>
    </location>
</feature>
<dbReference type="PANTHER" id="PTHR42067">
    <property type="entry name" value="YALI0C15378P"/>
    <property type="match status" value="1"/>
</dbReference>
<dbReference type="Proteomes" id="UP000799778">
    <property type="component" value="Unassembled WGS sequence"/>
</dbReference>
<dbReference type="Gene3D" id="1.20.5.370">
    <property type="match status" value="1"/>
</dbReference>
<dbReference type="EMBL" id="ML978069">
    <property type="protein sequence ID" value="KAF2016491.1"/>
    <property type="molecule type" value="Genomic_DNA"/>
</dbReference>
<evidence type="ECO:0000313" key="4">
    <source>
        <dbReference type="EMBL" id="KAF2016491.1"/>
    </source>
</evidence>
<evidence type="ECO:0000256" key="1">
    <source>
        <dbReference type="SAM" id="Coils"/>
    </source>
</evidence>
<evidence type="ECO:0000259" key="3">
    <source>
        <dbReference type="Pfam" id="PF21924"/>
    </source>
</evidence>
<dbReference type="AlphaFoldDB" id="A0A6A5XUV7"/>
<feature type="compositionally biased region" description="Polar residues" evidence="2">
    <location>
        <begin position="311"/>
        <end position="332"/>
    </location>
</feature>
<feature type="compositionally biased region" description="Basic and acidic residues" evidence="2">
    <location>
        <begin position="225"/>
        <end position="239"/>
    </location>
</feature>
<dbReference type="GeneID" id="54285485"/>
<dbReference type="OrthoDB" id="8064436at2759"/>
<dbReference type="Pfam" id="PF21924">
    <property type="entry name" value="XRCC4_CC"/>
    <property type="match status" value="1"/>
</dbReference>
<evidence type="ECO:0000256" key="2">
    <source>
        <dbReference type="SAM" id="MobiDB-lite"/>
    </source>
</evidence>
<reference evidence="4" key="1">
    <citation type="journal article" date="2020" name="Stud. Mycol.">
        <title>101 Dothideomycetes genomes: a test case for predicting lifestyles and emergence of pathogens.</title>
        <authorList>
            <person name="Haridas S."/>
            <person name="Albert R."/>
            <person name="Binder M."/>
            <person name="Bloem J."/>
            <person name="Labutti K."/>
            <person name="Salamov A."/>
            <person name="Andreopoulos B."/>
            <person name="Baker S."/>
            <person name="Barry K."/>
            <person name="Bills G."/>
            <person name="Bluhm B."/>
            <person name="Cannon C."/>
            <person name="Castanera R."/>
            <person name="Culley D."/>
            <person name="Daum C."/>
            <person name="Ezra D."/>
            <person name="Gonzalez J."/>
            <person name="Henrissat B."/>
            <person name="Kuo A."/>
            <person name="Liang C."/>
            <person name="Lipzen A."/>
            <person name="Lutzoni F."/>
            <person name="Magnuson J."/>
            <person name="Mondo S."/>
            <person name="Nolan M."/>
            <person name="Ohm R."/>
            <person name="Pangilinan J."/>
            <person name="Park H.-J."/>
            <person name="Ramirez L."/>
            <person name="Alfaro M."/>
            <person name="Sun H."/>
            <person name="Tritt A."/>
            <person name="Yoshinaga Y."/>
            <person name="Zwiers L.-H."/>
            <person name="Turgeon B."/>
            <person name="Goodwin S."/>
            <person name="Spatafora J."/>
            <person name="Crous P."/>
            <person name="Grigoriev I."/>
        </authorList>
    </citation>
    <scope>NUCLEOTIDE SEQUENCE</scope>
    <source>
        <strain evidence="4">CBS 175.79</strain>
    </source>
</reference>
<evidence type="ECO:0000313" key="5">
    <source>
        <dbReference type="Proteomes" id="UP000799778"/>
    </source>
</evidence>
<dbReference type="InterPro" id="IPR014751">
    <property type="entry name" value="XRCC4-like_C"/>
</dbReference>
<sequence>MASSHIIPIPGTTDADPVVLIEVTPIKGKHPLDLRLVGCEGESGYVTDIRHRDIGKLKKHNFKGSDQDWETLLSYFLLQKQPEGDQAKVLDDVRVAYTIKAEKLEITIHKDVQGIKVILGEISLELNEEEEIAPFEWAQTAAQSHGQALEEITRMKAELRNKQEVIDQLTAQLKDFIKAKNESETAMLQQFMQLLNEKKRKIRDQNRLLAGAKVDKEAATAVKAARQETKPRKAGASRESKRKAPAKTPVAEEEEEEASDRMEVDEVKKEEGEEESEQDDDSIPEASTPDRVTDDETDDDDNQDDGGAPASSVSQSRQQAETSGTKSGQSPKDASVPDAPPPIRELPFHRPTTRTQATKIQAPPAEDSDETEDEL</sequence>
<proteinExistence type="predicted"/>
<dbReference type="InterPro" id="IPR053962">
    <property type="entry name" value="XRCC4_CC"/>
</dbReference>
<gene>
    <name evidence="4" type="ORF">BU24DRAFT_422829</name>
</gene>
<dbReference type="RefSeq" id="XP_033384830.1">
    <property type="nucleotide sequence ID" value="XM_033528088.1"/>
</dbReference>
<keyword evidence="5" id="KW-1185">Reference proteome</keyword>
<organism evidence="4 5">
    <name type="scientific">Aaosphaeria arxii CBS 175.79</name>
    <dbReference type="NCBI Taxonomy" id="1450172"/>
    <lineage>
        <taxon>Eukaryota</taxon>
        <taxon>Fungi</taxon>
        <taxon>Dikarya</taxon>
        <taxon>Ascomycota</taxon>
        <taxon>Pezizomycotina</taxon>
        <taxon>Dothideomycetes</taxon>
        <taxon>Pleosporomycetidae</taxon>
        <taxon>Pleosporales</taxon>
        <taxon>Pleosporales incertae sedis</taxon>
        <taxon>Aaosphaeria</taxon>
    </lineage>
</organism>